<keyword evidence="3" id="KW-0808">Transferase</keyword>
<dbReference type="PANTHER" id="PTHR30616:SF2">
    <property type="entry name" value="PURINE NUCLEOSIDE PHOSPHORYLASE LACC1"/>
    <property type="match status" value="1"/>
</dbReference>
<dbReference type="InterPro" id="IPR003730">
    <property type="entry name" value="Cu_polyphenol_OxRdtase"/>
</dbReference>
<evidence type="ECO:0000256" key="2">
    <source>
        <dbReference type="ARBA" id="ARBA00007353"/>
    </source>
</evidence>
<evidence type="ECO:0000256" key="5">
    <source>
        <dbReference type="ARBA" id="ARBA00022801"/>
    </source>
</evidence>
<keyword evidence="5" id="KW-0378">Hydrolase</keyword>
<comment type="catalytic activity">
    <reaction evidence="7">
        <text>adenosine + H2O + H(+) = inosine + NH4(+)</text>
        <dbReference type="Rhea" id="RHEA:24408"/>
        <dbReference type="ChEBI" id="CHEBI:15377"/>
        <dbReference type="ChEBI" id="CHEBI:15378"/>
        <dbReference type="ChEBI" id="CHEBI:16335"/>
        <dbReference type="ChEBI" id="CHEBI:17596"/>
        <dbReference type="ChEBI" id="CHEBI:28938"/>
        <dbReference type="EC" id="3.5.4.4"/>
    </reaction>
    <physiologicalReaction direction="left-to-right" evidence="7">
        <dbReference type="Rhea" id="RHEA:24409"/>
    </physiologicalReaction>
</comment>
<sequence length="194" mass="22133">MTNRLYQKQIGEYLFETYDDRPEFEFDEVKQIHSSVIAKSPTNEEIEADGLISSLTLVTPLAIKTADCLPIVVIGELGVANLHAGWRGLAQGIVISDEIKALRPHTFLIGPHISAKNYEVSEEFKQNFPNSNAFKVIEGRLCFDMQQEVEDQIRKNFMSAQVICANICTFANLNYNSFRRNQTTKRNYNILKRN</sequence>
<comment type="catalytic activity">
    <reaction evidence="9">
        <text>S-methyl-5'-thioadenosine + phosphate = 5-(methylsulfanyl)-alpha-D-ribose 1-phosphate + adenine</text>
        <dbReference type="Rhea" id="RHEA:11852"/>
        <dbReference type="ChEBI" id="CHEBI:16708"/>
        <dbReference type="ChEBI" id="CHEBI:17509"/>
        <dbReference type="ChEBI" id="CHEBI:43474"/>
        <dbReference type="ChEBI" id="CHEBI:58533"/>
        <dbReference type="EC" id="2.4.2.28"/>
    </reaction>
    <physiologicalReaction direction="left-to-right" evidence="9">
        <dbReference type="Rhea" id="RHEA:11853"/>
    </physiologicalReaction>
</comment>
<dbReference type="Pfam" id="PF02578">
    <property type="entry name" value="Cu-oxidase_4"/>
    <property type="match status" value="1"/>
</dbReference>
<accession>A0ABY0IJ49</accession>
<comment type="catalytic activity">
    <reaction evidence="1">
        <text>inosine + phosphate = alpha-D-ribose 1-phosphate + hypoxanthine</text>
        <dbReference type="Rhea" id="RHEA:27646"/>
        <dbReference type="ChEBI" id="CHEBI:17368"/>
        <dbReference type="ChEBI" id="CHEBI:17596"/>
        <dbReference type="ChEBI" id="CHEBI:43474"/>
        <dbReference type="ChEBI" id="CHEBI:57720"/>
        <dbReference type="EC" id="2.4.2.1"/>
    </reaction>
    <physiologicalReaction direction="left-to-right" evidence="1">
        <dbReference type="Rhea" id="RHEA:27647"/>
    </physiologicalReaction>
</comment>
<keyword evidence="6" id="KW-0862">Zinc</keyword>
<protein>
    <submittedName>
        <fullName evidence="10">Laccase domain-containing protein</fullName>
    </submittedName>
</protein>
<dbReference type="CDD" id="cd16833">
    <property type="entry name" value="YfiH"/>
    <property type="match status" value="1"/>
</dbReference>
<evidence type="ECO:0000256" key="4">
    <source>
        <dbReference type="ARBA" id="ARBA00022723"/>
    </source>
</evidence>
<evidence type="ECO:0000256" key="7">
    <source>
        <dbReference type="ARBA" id="ARBA00047989"/>
    </source>
</evidence>
<comment type="similarity">
    <text evidence="2">Belongs to the purine nucleoside phosphorylase YfiH/LACC1 family.</text>
</comment>
<dbReference type="PANTHER" id="PTHR30616">
    <property type="entry name" value="UNCHARACTERIZED PROTEIN YFIH"/>
    <property type="match status" value="1"/>
</dbReference>
<evidence type="ECO:0000313" key="11">
    <source>
        <dbReference type="Proteomes" id="UP000443582"/>
    </source>
</evidence>
<evidence type="ECO:0000256" key="8">
    <source>
        <dbReference type="ARBA" id="ARBA00048968"/>
    </source>
</evidence>
<evidence type="ECO:0000256" key="6">
    <source>
        <dbReference type="ARBA" id="ARBA00022833"/>
    </source>
</evidence>
<name>A0ABY0IJ49_9BACT</name>
<comment type="caution">
    <text evidence="10">The sequence shown here is derived from an EMBL/GenBank/DDBJ whole genome shotgun (WGS) entry which is preliminary data.</text>
</comment>
<reference evidence="11" key="1">
    <citation type="journal article" date="2019" name="Int. J. Syst. Evol. Microbiol.">
        <title>Halobacteriovorax valvorus sp. nov., a novel prokaryotic predator isolated from coastal seawater of China.</title>
        <authorList>
            <person name="Chen M.-X."/>
        </authorList>
    </citation>
    <scope>NUCLEOTIDE SEQUENCE [LARGE SCALE GENOMIC DNA]</scope>
    <source>
        <strain evidence="11">BL9</strain>
    </source>
</reference>
<organism evidence="10 11">
    <name type="scientific">Halobacteriovorax vibrionivorans</name>
    <dbReference type="NCBI Taxonomy" id="2152716"/>
    <lineage>
        <taxon>Bacteria</taxon>
        <taxon>Pseudomonadati</taxon>
        <taxon>Bdellovibrionota</taxon>
        <taxon>Bacteriovoracia</taxon>
        <taxon>Bacteriovoracales</taxon>
        <taxon>Halobacteriovoraceae</taxon>
        <taxon>Halobacteriovorax</taxon>
    </lineage>
</organism>
<dbReference type="Proteomes" id="UP000443582">
    <property type="component" value="Unassembled WGS sequence"/>
</dbReference>
<dbReference type="RefSeq" id="WP_115361733.1">
    <property type="nucleotide sequence ID" value="NZ_QDKL01000002.1"/>
</dbReference>
<comment type="catalytic activity">
    <reaction evidence="8">
        <text>adenosine + phosphate = alpha-D-ribose 1-phosphate + adenine</text>
        <dbReference type="Rhea" id="RHEA:27642"/>
        <dbReference type="ChEBI" id="CHEBI:16335"/>
        <dbReference type="ChEBI" id="CHEBI:16708"/>
        <dbReference type="ChEBI" id="CHEBI:43474"/>
        <dbReference type="ChEBI" id="CHEBI:57720"/>
        <dbReference type="EC" id="2.4.2.1"/>
    </reaction>
    <physiologicalReaction direction="left-to-right" evidence="8">
        <dbReference type="Rhea" id="RHEA:27643"/>
    </physiologicalReaction>
</comment>
<keyword evidence="4" id="KW-0479">Metal-binding</keyword>
<gene>
    <name evidence="10" type="ORF">DAY19_09355</name>
</gene>
<keyword evidence="11" id="KW-1185">Reference proteome</keyword>
<dbReference type="InterPro" id="IPR038371">
    <property type="entry name" value="Cu_polyphenol_OxRdtase_sf"/>
</dbReference>
<dbReference type="InterPro" id="IPR011324">
    <property type="entry name" value="Cytotoxic_necrot_fac-like_cat"/>
</dbReference>
<evidence type="ECO:0000313" key="10">
    <source>
        <dbReference type="EMBL" id="RZF21886.1"/>
    </source>
</evidence>
<evidence type="ECO:0000256" key="3">
    <source>
        <dbReference type="ARBA" id="ARBA00022679"/>
    </source>
</evidence>
<dbReference type="EMBL" id="QDKL01000002">
    <property type="protein sequence ID" value="RZF21886.1"/>
    <property type="molecule type" value="Genomic_DNA"/>
</dbReference>
<evidence type="ECO:0000256" key="1">
    <source>
        <dbReference type="ARBA" id="ARBA00000553"/>
    </source>
</evidence>
<proteinExistence type="inferred from homology"/>
<dbReference type="Gene3D" id="3.60.140.10">
    <property type="entry name" value="CNF1/YfiH-like putative cysteine hydrolases"/>
    <property type="match status" value="1"/>
</dbReference>
<dbReference type="SUPFAM" id="SSF64438">
    <property type="entry name" value="CNF1/YfiH-like putative cysteine hydrolases"/>
    <property type="match status" value="1"/>
</dbReference>
<evidence type="ECO:0000256" key="9">
    <source>
        <dbReference type="ARBA" id="ARBA00049893"/>
    </source>
</evidence>